<keyword evidence="2 4" id="KW-0808">Transferase</keyword>
<dbReference type="SUPFAM" id="SSF53633">
    <property type="entry name" value="Carbamate kinase-like"/>
    <property type="match status" value="1"/>
</dbReference>
<proteinExistence type="inferred from homology"/>
<keyword evidence="7" id="KW-1185">Reference proteome</keyword>
<sequence>MRIVAALGGNALLQRGEPLDAAVQIAHVREAVRGLAALADGNDLIVTHGNGPQVGLLAIESAADPELAAPYPLDALGAATQGMIGYWLIRELRRVLPHREVVALLTETLVDPADSAFRDPTKFIGRGYPPAEARRLRDARGWAMRPDGRMWRRVVPSPEPRDIVELAAMRRLVDDGCVVIAAGGGGVPIDPDHHGVEAVVDKDLTAALLAARLKADTLMLLTDVPAVMAGYGTADARPVGLITPARLRAMDLPSGSMGPKAEAACRFAEQRPGAAAVIGSLADAPALLTGEAGTRIETP</sequence>
<dbReference type="PANTHER" id="PTHR30409:SF1">
    <property type="entry name" value="CARBAMATE KINASE-RELATED"/>
    <property type="match status" value="1"/>
</dbReference>
<reference evidence="6 7" key="1">
    <citation type="submission" date="2020-07" db="EMBL/GenBank/DDBJ databases">
        <title>Sequencing the genomes of 1000 actinobacteria strains.</title>
        <authorList>
            <person name="Klenk H.-P."/>
        </authorList>
    </citation>
    <scope>NUCLEOTIDE SEQUENCE [LARGE SCALE GENOMIC DNA]</scope>
    <source>
        <strain evidence="6 7">DSM 40398</strain>
    </source>
</reference>
<evidence type="ECO:0000313" key="6">
    <source>
        <dbReference type="EMBL" id="NYD44786.1"/>
    </source>
</evidence>
<organism evidence="6 7">
    <name type="scientific">Actinomadura luteofluorescens</name>
    <dbReference type="NCBI Taxonomy" id="46163"/>
    <lineage>
        <taxon>Bacteria</taxon>
        <taxon>Bacillati</taxon>
        <taxon>Actinomycetota</taxon>
        <taxon>Actinomycetes</taxon>
        <taxon>Streptosporangiales</taxon>
        <taxon>Thermomonosporaceae</taxon>
        <taxon>Actinomadura</taxon>
    </lineage>
</organism>
<evidence type="ECO:0000259" key="5">
    <source>
        <dbReference type="Pfam" id="PF00696"/>
    </source>
</evidence>
<dbReference type="EMBL" id="JACCBA010000001">
    <property type="protein sequence ID" value="NYD44786.1"/>
    <property type="molecule type" value="Genomic_DNA"/>
</dbReference>
<dbReference type="InterPro" id="IPR003964">
    <property type="entry name" value="Carb_kinase"/>
</dbReference>
<name>A0A7Y9EBN0_9ACTN</name>
<dbReference type="PANTHER" id="PTHR30409">
    <property type="entry name" value="CARBAMATE KINASE"/>
    <property type="match status" value="1"/>
</dbReference>
<dbReference type="NCBIfam" id="NF009008">
    <property type="entry name" value="PRK12354.1"/>
    <property type="match status" value="1"/>
</dbReference>
<comment type="caution">
    <text evidence="6">The sequence shown here is derived from an EMBL/GenBank/DDBJ whole genome shotgun (WGS) entry which is preliminary data.</text>
</comment>
<dbReference type="Gene3D" id="3.40.1160.10">
    <property type="entry name" value="Acetylglutamate kinase-like"/>
    <property type="match status" value="1"/>
</dbReference>
<gene>
    <name evidence="6" type="ORF">BJY14_000769</name>
</gene>
<dbReference type="GO" id="GO:0019546">
    <property type="term" value="P:L-arginine deiminase pathway"/>
    <property type="evidence" value="ECO:0007669"/>
    <property type="project" value="TreeGrafter"/>
</dbReference>
<dbReference type="GO" id="GO:0008804">
    <property type="term" value="F:carbamate kinase activity"/>
    <property type="evidence" value="ECO:0007669"/>
    <property type="project" value="InterPro"/>
</dbReference>
<dbReference type="Proteomes" id="UP000529783">
    <property type="component" value="Unassembled WGS sequence"/>
</dbReference>
<keyword evidence="3 4" id="KW-0418">Kinase</keyword>
<protein>
    <recommendedName>
        <fullName evidence="4">Carbamate kinase</fullName>
    </recommendedName>
</protein>
<dbReference type="CDD" id="cd04235">
    <property type="entry name" value="AAK_CK"/>
    <property type="match status" value="1"/>
</dbReference>
<dbReference type="InterPro" id="IPR036393">
    <property type="entry name" value="AceGlu_kinase-like_sf"/>
</dbReference>
<evidence type="ECO:0000256" key="4">
    <source>
        <dbReference type="PIRNR" id="PIRNR000723"/>
    </source>
</evidence>
<dbReference type="RefSeq" id="WP_179842318.1">
    <property type="nucleotide sequence ID" value="NZ_JACCBA010000001.1"/>
</dbReference>
<evidence type="ECO:0000313" key="7">
    <source>
        <dbReference type="Proteomes" id="UP000529783"/>
    </source>
</evidence>
<evidence type="ECO:0000256" key="1">
    <source>
        <dbReference type="ARBA" id="ARBA00011066"/>
    </source>
</evidence>
<dbReference type="PIRSF" id="PIRSF000723">
    <property type="entry name" value="Carbamate_kin"/>
    <property type="match status" value="1"/>
</dbReference>
<evidence type="ECO:0000256" key="2">
    <source>
        <dbReference type="ARBA" id="ARBA00022679"/>
    </source>
</evidence>
<dbReference type="Pfam" id="PF00696">
    <property type="entry name" value="AA_kinase"/>
    <property type="match status" value="1"/>
</dbReference>
<feature type="domain" description="Aspartate/glutamate/uridylate kinase" evidence="5">
    <location>
        <begin position="1"/>
        <end position="270"/>
    </location>
</feature>
<evidence type="ECO:0000256" key="3">
    <source>
        <dbReference type="ARBA" id="ARBA00022777"/>
    </source>
</evidence>
<dbReference type="PRINTS" id="PR01469">
    <property type="entry name" value="CARBMTKINASE"/>
</dbReference>
<dbReference type="InterPro" id="IPR001048">
    <property type="entry name" value="Asp/Glu/Uridylate_kinase"/>
</dbReference>
<comment type="similarity">
    <text evidence="1 4">Belongs to the carbamate kinase family.</text>
</comment>
<dbReference type="GO" id="GO:0005829">
    <property type="term" value="C:cytosol"/>
    <property type="evidence" value="ECO:0007669"/>
    <property type="project" value="TreeGrafter"/>
</dbReference>
<accession>A0A7Y9EBN0</accession>
<dbReference type="AlphaFoldDB" id="A0A7Y9EBN0"/>